<reference evidence="1 2" key="1">
    <citation type="journal article" date="2024" name="J Genomics">
        <title>Draft genome sequencing and assembly of Favolaschia claudopus CIRM-BRFM 2984 isolated from oak limbs.</title>
        <authorList>
            <person name="Navarro D."/>
            <person name="Drula E."/>
            <person name="Chaduli D."/>
            <person name="Cazenave R."/>
            <person name="Ahrendt S."/>
            <person name="Wang J."/>
            <person name="Lipzen A."/>
            <person name="Daum C."/>
            <person name="Barry K."/>
            <person name="Grigoriev I.V."/>
            <person name="Favel A."/>
            <person name="Rosso M.N."/>
            <person name="Martin F."/>
        </authorList>
    </citation>
    <scope>NUCLEOTIDE SEQUENCE [LARGE SCALE GENOMIC DNA]</scope>
    <source>
        <strain evidence="1 2">CIRM-BRFM 2984</strain>
    </source>
</reference>
<accession>A0AAV9ZAP1</accession>
<organism evidence="1 2">
    <name type="scientific">Favolaschia claudopus</name>
    <dbReference type="NCBI Taxonomy" id="2862362"/>
    <lineage>
        <taxon>Eukaryota</taxon>
        <taxon>Fungi</taxon>
        <taxon>Dikarya</taxon>
        <taxon>Basidiomycota</taxon>
        <taxon>Agaricomycotina</taxon>
        <taxon>Agaricomycetes</taxon>
        <taxon>Agaricomycetidae</taxon>
        <taxon>Agaricales</taxon>
        <taxon>Marasmiineae</taxon>
        <taxon>Mycenaceae</taxon>
        <taxon>Favolaschia</taxon>
    </lineage>
</organism>
<comment type="caution">
    <text evidence="1">The sequence shown here is derived from an EMBL/GenBank/DDBJ whole genome shotgun (WGS) entry which is preliminary data.</text>
</comment>
<dbReference type="Proteomes" id="UP001362999">
    <property type="component" value="Unassembled WGS sequence"/>
</dbReference>
<keyword evidence="2" id="KW-1185">Reference proteome</keyword>
<name>A0AAV9ZAP1_9AGAR</name>
<protein>
    <submittedName>
        <fullName evidence="1">Uncharacterized protein</fullName>
    </submittedName>
</protein>
<gene>
    <name evidence="1" type="ORF">R3P38DRAFT_2810635</name>
</gene>
<proteinExistence type="predicted"/>
<evidence type="ECO:0000313" key="2">
    <source>
        <dbReference type="Proteomes" id="UP001362999"/>
    </source>
</evidence>
<dbReference type="AlphaFoldDB" id="A0AAV9ZAP1"/>
<evidence type="ECO:0000313" key="1">
    <source>
        <dbReference type="EMBL" id="KAK6977241.1"/>
    </source>
</evidence>
<sequence length="366" mass="40639">MGLAVVFGLTGSRIGRGLGISVRTKATGRARRGDGYRKEDGKTIWGEGRRSCLVVAAGWMRLLLRLRLRRCVYSVPFAGGTAGTRWQRHPDVHVSRGRGWGVRTNPEADANANTKRDEAIVLTLIQYGARSIVGELERAYRLRRLRPAFLSFIIFGHRRRHGGVRGGNGAERKWDWDWVIVDERVSDRAVRFGRSRVGVIVGASGREPKPGFHIVGRKLRHAPPLIPVIDRSTAAIRLPPLPPRRSSCVFSPVRRSRRSLNPIVPPLPSPSVGIRLRWIALASNDPLRAPRCPEALYWVLRQWGVMSNAVNALSVPVAAWGREGSRRRASTSIIERWCGRALRALDAVGRSETTNLFSGSLAGCEK</sequence>
<dbReference type="EMBL" id="JAWWNJ010000171">
    <property type="protein sequence ID" value="KAK6977241.1"/>
    <property type="molecule type" value="Genomic_DNA"/>
</dbReference>